<keyword evidence="2" id="KW-1185">Reference proteome</keyword>
<protein>
    <submittedName>
        <fullName evidence="1">Uncharacterized protein</fullName>
    </submittedName>
</protein>
<name>A0A7T8BBU5_9SPIR</name>
<organism evidence="1 2">
    <name type="scientific">Breznakiella homolactica</name>
    <dbReference type="NCBI Taxonomy" id="2798577"/>
    <lineage>
        <taxon>Bacteria</taxon>
        <taxon>Pseudomonadati</taxon>
        <taxon>Spirochaetota</taxon>
        <taxon>Spirochaetia</taxon>
        <taxon>Spirochaetales</taxon>
        <taxon>Breznakiellaceae</taxon>
        <taxon>Breznakiella</taxon>
    </lineage>
</organism>
<reference evidence="1" key="1">
    <citation type="submission" date="2021-01" db="EMBL/GenBank/DDBJ databases">
        <title>Description of Breznakiella homolactica.</title>
        <authorList>
            <person name="Song Y."/>
            <person name="Brune A."/>
        </authorList>
    </citation>
    <scope>NUCLEOTIDE SEQUENCE</scope>
    <source>
        <strain evidence="1">RmG30</strain>
    </source>
</reference>
<gene>
    <name evidence="1" type="ORF">JFL75_01150</name>
</gene>
<evidence type="ECO:0000313" key="2">
    <source>
        <dbReference type="Proteomes" id="UP000595917"/>
    </source>
</evidence>
<sequence>MIPLDYFTLDLRSPLVYARDAKMRPFEYSRDSGETVHSFTVFPEQAYTIEPSEEHYIGAPEWIGRSTGTEAAGPLAEIPGGLYFFSQTRMVLDRDDFIRMAIEVQKEALWQKKSLGTRLYLRYLYEGGGPVTQVFREIIR</sequence>
<dbReference type="EMBL" id="CP067089">
    <property type="protein sequence ID" value="QQO09558.1"/>
    <property type="molecule type" value="Genomic_DNA"/>
</dbReference>
<dbReference type="AlphaFoldDB" id="A0A7T8BBU5"/>
<dbReference type="RefSeq" id="WP_215626861.1">
    <property type="nucleotide sequence ID" value="NZ_CP067089.2"/>
</dbReference>
<evidence type="ECO:0000313" key="1">
    <source>
        <dbReference type="EMBL" id="QQO09558.1"/>
    </source>
</evidence>
<dbReference type="Proteomes" id="UP000595917">
    <property type="component" value="Chromosome"/>
</dbReference>
<proteinExistence type="predicted"/>
<accession>A0A7T8BBU5</accession>
<dbReference type="KEGG" id="bhc:JFL75_01150"/>